<gene>
    <name evidence="1" type="ORF">PCC6912_45830</name>
</gene>
<comment type="caution">
    <text evidence="1">The sequence shown here is derived from an EMBL/GenBank/DDBJ whole genome shotgun (WGS) entry which is preliminary data.</text>
</comment>
<evidence type="ECO:0000313" key="1">
    <source>
        <dbReference type="EMBL" id="RUR76011.1"/>
    </source>
</evidence>
<dbReference type="EMBL" id="RSCJ01000022">
    <property type="protein sequence ID" value="RUR76011.1"/>
    <property type="molecule type" value="Genomic_DNA"/>
</dbReference>
<keyword evidence="2" id="KW-1185">Reference proteome</keyword>
<reference evidence="1 2" key="1">
    <citation type="journal article" date="2019" name="Genome Biol. Evol.">
        <title>Day and night: Metabolic profiles and evolutionary relationships of six axenic non-marine cyanobacteria.</title>
        <authorList>
            <person name="Will S.E."/>
            <person name="Henke P."/>
            <person name="Boedeker C."/>
            <person name="Huang S."/>
            <person name="Brinkmann H."/>
            <person name="Rohde M."/>
            <person name="Jarek M."/>
            <person name="Friedl T."/>
            <person name="Seufert S."/>
            <person name="Schumacher M."/>
            <person name="Overmann J."/>
            <person name="Neumann-Schaal M."/>
            <person name="Petersen J."/>
        </authorList>
    </citation>
    <scope>NUCLEOTIDE SEQUENCE [LARGE SCALE GENOMIC DNA]</scope>
    <source>
        <strain evidence="1 2">PCC 6912</strain>
    </source>
</reference>
<dbReference type="OrthoDB" id="426136at2"/>
<dbReference type="RefSeq" id="WP_016876857.1">
    <property type="nucleotide sequence ID" value="NZ_AJLN01000152.1"/>
</dbReference>
<sequence length="74" mass="8774">MKKQNFLLICQNIWQVIANWIASGSELQVWQESDSHGHPFCWHAYDPVTGNHACFGSEEEIRMWIEQRYYTNSL</sequence>
<organism evidence="1 2">
    <name type="scientific">Chlorogloeopsis fritschii PCC 6912</name>
    <dbReference type="NCBI Taxonomy" id="211165"/>
    <lineage>
        <taxon>Bacteria</taxon>
        <taxon>Bacillati</taxon>
        <taxon>Cyanobacteriota</taxon>
        <taxon>Cyanophyceae</taxon>
        <taxon>Nostocales</taxon>
        <taxon>Chlorogloeopsidaceae</taxon>
        <taxon>Chlorogloeopsis</taxon>
    </lineage>
</organism>
<name>A0A433N432_CHLFR</name>
<evidence type="ECO:0000313" key="2">
    <source>
        <dbReference type="Proteomes" id="UP000268857"/>
    </source>
</evidence>
<proteinExistence type="predicted"/>
<accession>A0A433N432</accession>
<protein>
    <submittedName>
        <fullName evidence="1">Uncharacterized protein</fullName>
    </submittedName>
</protein>
<dbReference type="Proteomes" id="UP000268857">
    <property type="component" value="Unassembled WGS sequence"/>
</dbReference>
<dbReference type="AlphaFoldDB" id="A0A433N432"/>